<dbReference type="GO" id="GO:0009103">
    <property type="term" value="P:lipopolysaccharide biosynthetic process"/>
    <property type="evidence" value="ECO:0007669"/>
    <property type="project" value="UniProtKB-ARBA"/>
</dbReference>
<dbReference type="Proteomes" id="UP000256253">
    <property type="component" value="Unassembled WGS sequence"/>
</dbReference>
<keyword evidence="7 9" id="KW-0472">Membrane</keyword>
<dbReference type="GO" id="GO:0016763">
    <property type="term" value="F:pentosyltransferase activity"/>
    <property type="evidence" value="ECO:0007669"/>
    <property type="project" value="TreeGrafter"/>
</dbReference>
<feature type="domain" description="Putative mannosyltransferase YkcA/B-like C-terminal" evidence="11">
    <location>
        <begin position="610"/>
        <end position="700"/>
    </location>
</feature>
<evidence type="ECO:0000313" key="13">
    <source>
        <dbReference type="Proteomes" id="UP000256253"/>
    </source>
</evidence>
<feature type="region of interest" description="Disordered" evidence="8">
    <location>
        <begin position="1"/>
        <end position="51"/>
    </location>
</feature>
<dbReference type="GO" id="GO:0005886">
    <property type="term" value="C:plasma membrane"/>
    <property type="evidence" value="ECO:0007669"/>
    <property type="project" value="UniProtKB-SubCell"/>
</dbReference>
<feature type="transmembrane region" description="Helical" evidence="9">
    <location>
        <begin position="263"/>
        <end position="283"/>
    </location>
</feature>
<dbReference type="OrthoDB" id="5241882at2"/>
<feature type="transmembrane region" description="Helical" evidence="9">
    <location>
        <begin position="347"/>
        <end position="364"/>
    </location>
</feature>
<evidence type="ECO:0000256" key="8">
    <source>
        <dbReference type="SAM" id="MobiDB-lite"/>
    </source>
</evidence>
<feature type="compositionally biased region" description="Gly residues" evidence="8">
    <location>
        <begin position="526"/>
        <end position="598"/>
    </location>
</feature>
<feature type="transmembrane region" description="Helical" evidence="9">
    <location>
        <begin position="429"/>
        <end position="450"/>
    </location>
</feature>
<evidence type="ECO:0000259" key="11">
    <source>
        <dbReference type="Pfam" id="PF24878"/>
    </source>
</evidence>
<comment type="caution">
    <text evidence="12">The sequence shown here is derived from an EMBL/GenBank/DDBJ whole genome shotgun (WGS) entry which is preliminary data.</text>
</comment>
<feature type="transmembrane region" description="Helical" evidence="9">
    <location>
        <begin position="488"/>
        <end position="506"/>
    </location>
</feature>
<sequence length="721" mass="73373">MDDAIAQLRTTNPQSQPRSLSRWRPTRATSADSAAAERGERGAPGHSGGRFARVVRGADTDPRWARPALLGLLLLTAIAYFYNLTASGYANSFYSAAAQAGSHSWKAFFYGSSDAANAITVDKPPASLWAMALSIRVFGLNSFAILLPQVLMGLATVGVVYATVKRYFGAAAGLLSGAVMSLTPVAVLMFRFNNPDALLVLLMALGAWATMRSIEKGSAKWMMLVGVFIGLGFLTKTLQVLLVVPFFGIAYLVAANTTLRRRVVGAVAGVAAMVLSAGWWVAIVELVPASMRPYIGGSQDNSFLSLTFGYNGFGRLNGNETGSVGGGNGWGTTGIGRMFSSQIGGQISWLIPAALVLLVAGLVIRGRRPRTDLRRAAYLVWGGWLLVTGLTFSFMAGIFHEYYTVALAPAVAAVVGMGAAEAWEKRDGWFGRGTLAAATVAASVWGWVLLSRTTAYGDWLRFGVLAVGLAAAALMLGLNLLHRKAIPFVVAGAIVAGLAGPAAYSWTTLQTGHVGSIVTAGPSTGGMGGMGGARGGTPPTGGFGGAPGQGTNGTGGTNGTTPGAPGGTNGGTNGGTTGAPGGTTGGATGTGQTGGMGGLLNASTPNTAVVAALQADSSKYTWAAAAIGSQNAAGLQLGSGQPVMSIGGFNGSDPSPTLAQFKQYVAEGKIHYFLAGGGMGGATGGGSNTASQISSWVTANFKSVTIGGTTFYDLTQPLSGS</sequence>
<evidence type="ECO:0000256" key="5">
    <source>
        <dbReference type="ARBA" id="ARBA00022692"/>
    </source>
</evidence>
<feature type="transmembrane region" description="Helical" evidence="9">
    <location>
        <begin position="137"/>
        <end position="161"/>
    </location>
</feature>
<gene>
    <name evidence="12" type="ORF">DFJ65_0179</name>
</gene>
<evidence type="ECO:0000256" key="7">
    <source>
        <dbReference type="ARBA" id="ARBA00023136"/>
    </source>
</evidence>
<evidence type="ECO:0000256" key="2">
    <source>
        <dbReference type="ARBA" id="ARBA00022475"/>
    </source>
</evidence>
<evidence type="ECO:0000256" key="6">
    <source>
        <dbReference type="ARBA" id="ARBA00022989"/>
    </source>
</evidence>
<keyword evidence="4 12" id="KW-0808">Transferase</keyword>
<dbReference type="RefSeq" id="WP_115921381.1">
    <property type="nucleotide sequence ID" value="NZ_QTUA01000001.1"/>
</dbReference>
<dbReference type="Pfam" id="PF13231">
    <property type="entry name" value="PMT_2"/>
    <property type="match status" value="1"/>
</dbReference>
<feature type="transmembrane region" description="Helical" evidence="9">
    <location>
        <begin position="64"/>
        <end position="82"/>
    </location>
</feature>
<dbReference type="PANTHER" id="PTHR33908">
    <property type="entry name" value="MANNOSYLTRANSFERASE YKCB-RELATED"/>
    <property type="match status" value="1"/>
</dbReference>
<feature type="transmembrane region" description="Helical" evidence="9">
    <location>
        <begin position="462"/>
        <end position="481"/>
    </location>
</feature>
<dbReference type="PANTHER" id="PTHR33908:SF3">
    <property type="entry name" value="UNDECAPRENYL PHOSPHATE-ALPHA-4-AMINO-4-DEOXY-L-ARABINOSE ARABINOSYL TRANSFERASE"/>
    <property type="match status" value="1"/>
</dbReference>
<keyword evidence="13" id="KW-1185">Reference proteome</keyword>
<feature type="region of interest" description="Disordered" evidence="8">
    <location>
        <begin position="526"/>
        <end position="599"/>
    </location>
</feature>
<feature type="transmembrane region" description="Helical" evidence="9">
    <location>
        <begin position="221"/>
        <end position="254"/>
    </location>
</feature>
<dbReference type="Pfam" id="PF24878">
    <property type="entry name" value="YkcB_C"/>
    <property type="match status" value="1"/>
</dbReference>
<evidence type="ECO:0000256" key="4">
    <source>
        <dbReference type="ARBA" id="ARBA00022679"/>
    </source>
</evidence>
<feature type="compositionally biased region" description="Polar residues" evidence="8">
    <location>
        <begin position="8"/>
        <end position="19"/>
    </location>
</feature>
<keyword evidence="6 9" id="KW-1133">Transmembrane helix</keyword>
<evidence type="ECO:0000256" key="1">
    <source>
        <dbReference type="ARBA" id="ARBA00004651"/>
    </source>
</evidence>
<dbReference type="InterPro" id="IPR050297">
    <property type="entry name" value="LipidA_mod_glycosyltrf_83"/>
</dbReference>
<accession>A0A3D9URI1</accession>
<feature type="transmembrane region" description="Helical" evidence="9">
    <location>
        <begin position="402"/>
        <end position="422"/>
    </location>
</feature>
<dbReference type="EMBL" id="QTUA01000001">
    <property type="protein sequence ID" value="REF29245.1"/>
    <property type="molecule type" value="Genomic_DNA"/>
</dbReference>
<evidence type="ECO:0000256" key="9">
    <source>
        <dbReference type="SAM" id="Phobius"/>
    </source>
</evidence>
<dbReference type="InterPro" id="IPR038731">
    <property type="entry name" value="RgtA/B/C-like"/>
</dbReference>
<evidence type="ECO:0000256" key="3">
    <source>
        <dbReference type="ARBA" id="ARBA00022676"/>
    </source>
</evidence>
<dbReference type="AlphaFoldDB" id="A0A3D9URI1"/>
<proteinExistence type="predicted"/>
<protein>
    <submittedName>
        <fullName evidence="12">4-amino-4-deoxy-L-arabinose transferase-like glycosyltransferase</fullName>
    </submittedName>
</protein>
<dbReference type="InterPro" id="IPR056785">
    <property type="entry name" value="YkcA/B-like_C"/>
</dbReference>
<comment type="subcellular location">
    <subcellularLocation>
        <location evidence="1">Cell membrane</location>
        <topology evidence="1">Multi-pass membrane protein</topology>
    </subcellularLocation>
</comment>
<organism evidence="12 13">
    <name type="scientific">Calidifontibacter indicus</name>
    <dbReference type="NCBI Taxonomy" id="419650"/>
    <lineage>
        <taxon>Bacteria</taxon>
        <taxon>Bacillati</taxon>
        <taxon>Actinomycetota</taxon>
        <taxon>Actinomycetes</taxon>
        <taxon>Micrococcales</taxon>
        <taxon>Dermacoccaceae</taxon>
        <taxon>Calidifontibacter</taxon>
    </lineage>
</organism>
<feature type="domain" description="Glycosyltransferase RgtA/B/C/D-like" evidence="10">
    <location>
        <begin position="122"/>
        <end position="278"/>
    </location>
</feature>
<dbReference type="GO" id="GO:0010041">
    <property type="term" value="P:response to iron(III) ion"/>
    <property type="evidence" value="ECO:0007669"/>
    <property type="project" value="TreeGrafter"/>
</dbReference>
<name>A0A3D9URI1_9MICO</name>
<feature type="transmembrane region" description="Helical" evidence="9">
    <location>
        <begin position="167"/>
        <end position="190"/>
    </location>
</feature>
<evidence type="ECO:0000259" key="10">
    <source>
        <dbReference type="Pfam" id="PF13231"/>
    </source>
</evidence>
<keyword evidence="3" id="KW-0328">Glycosyltransferase</keyword>
<keyword evidence="5 9" id="KW-0812">Transmembrane</keyword>
<feature type="transmembrane region" description="Helical" evidence="9">
    <location>
        <begin position="376"/>
        <end position="396"/>
    </location>
</feature>
<reference evidence="12 13" key="1">
    <citation type="submission" date="2018-08" db="EMBL/GenBank/DDBJ databases">
        <title>Sequencing the genomes of 1000 actinobacteria strains.</title>
        <authorList>
            <person name="Klenk H.-P."/>
        </authorList>
    </citation>
    <scope>NUCLEOTIDE SEQUENCE [LARGE SCALE GENOMIC DNA]</scope>
    <source>
        <strain evidence="12 13">DSM 22967</strain>
    </source>
</reference>
<keyword evidence="2" id="KW-1003">Cell membrane</keyword>
<evidence type="ECO:0000313" key="12">
    <source>
        <dbReference type="EMBL" id="REF29245.1"/>
    </source>
</evidence>